<reference evidence="2" key="1">
    <citation type="submission" date="2017-10" db="EMBL/GenBank/DDBJ databases">
        <title>Transcriptome Assembly of Sugarcane Aphid Adults.</title>
        <authorList>
            <person name="Scully E.D."/>
            <person name="Palmer N.A."/>
            <person name="Geib S.M."/>
            <person name="Sarath G."/>
            <person name="Sattler S.E."/>
        </authorList>
    </citation>
    <scope>NUCLEOTIDE SEQUENCE</scope>
    <source>
        <tissue evidence="2">Whole body</tissue>
    </source>
</reference>
<keyword evidence="1" id="KW-0472">Membrane</keyword>
<dbReference type="InterPro" id="IPR019172">
    <property type="entry name" value="Osteopetrosis-assoc_TM_1"/>
</dbReference>
<accession>A0A2H8TK69</accession>
<dbReference type="PANTHER" id="PTHR15644:SF2">
    <property type="entry name" value="OSTEOPETROSIS-ASSOCIATED TRANSMEMBRANE PROTEIN 1"/>
    <property type="match status" value="1"/>
</dbReference>
<evidence type="ECO:0000256" key="1">
    <source>
        <dbReference type="SAM" id="Phobius"/>
    </source>
</evidence>
<gene>
    <name evidence="2" type="primary">Ostm1</name>
</gene>
<dbReference type="Pfam" id="PF09777">
    <property type="entry name" value="OSTMP1"/>
    <property type="match status" value="1"/>
</dbReference>
<dbReference type="OrthoDB" id="8021850at2759"/>
<organism evidence="2">
    <name type="scientific">Melanaphis sacchari</name>
    <dbReference type="NCBI Taxonomy" id="742174"/>
    <lineage>
        <taxon>Eukaryota</taxon>
        <taxon>Metazoa</taxon>
        <taxon>Ecdysozoa</taxon>
        <taxon>Arthropoda</taxon>
        <taxon>Hexapoda</taxon>
        <taxon>Insecta</taxon>
        <taxon>Pterygota</taxon>
        <taxon>Neoptera</taxon>
        <taxon>Paraneoptera</taxon>
        <taxon>Hemiptera</taxon>
        <taxon>Sternorrhyncha</taxon>
        <taxon>Aphidomorpha</taxon>
        <taxon>Aphidoidea</taxon>
        <taxon>Aphididae</taxon>
        <taxon>Aphidini</taxon>
        <taxon>Melanaphis</taxon>
    </lineage>
</organism>
<protein>
    <submittedName>
        <fullName evidence="2">Osteopetrosis-associated transmembrane protein 1</fullName>
    </submittedName>
</protein>
<dbReference type="GO" id="GO:0005829">
    <property type="term" value="C:cytosol"/>
    <property type="evidence" value="ECO:0007669"/>
    <property type="project" value="TreeGrafter"/>
</dbReference>
<evidence type="ECO:0000313" key="2">
    <source>
        <dbReference type="EMBL" id="MBW14533.1"/>
    </source>
</evidence>
<dbReference type="AlphaFoldDB" id="A0A2H8TK69"/>
<proteinExistence type="predicted"/>
<dbReference type="PANTHER" id="PTHR15644">
    <property type="entry name" value="OSTEOPETROSIS ASSOCIATED TRANSMEMBRANE PROTEIN 1"/>
    <property type="match status" value="1"/>
</dbReference>
<sequence length="146" mass="17351">MWQKASCELCLNGTVFNDKAKEVMARSDDLDECISKHMNDTELLNSTICADCKQYYTNLTNYYDTYKNDKTFCMDVVDLINTTQSDWSLKFKCHVPNYDSEWILLVISFIVLLIPFLFYFINWLVSQERSNVLISRKYYLCNYIYI</sequence>
<name>A0A2H8TK69_9HEMI</name>
<feature type="transmembrane region" description="Helical" evidence="1">
    <location>
        <begin position="102"/>
        <end position="125"/>
    </location>
</feature>
<dbReference type="EMBL" id="GFXV01002728">
    <property type="protein sequence ID" value="MBW14533.1"/>
    <property type="molecule type" value="Transcribed_RNA"/>
</dbReference>
<keyword evidence="1" id="KW-1133">Transmembrane helix</keyword>
<keyword evidence="1 2" id="KW-0812">Transmembrane</keyword>